<dbReference type="SMART" id="SM00899">
    <property type="entry name" value="FeoA"/>
    <property type="match status" value="1"/>
</dbReference>
<dbReference type="SUPFAM" id="SSF50037">
    <property type="entry name" value="C-terminal domain of transcriptional repressors"/>
    <property type="match status" value="1"/>
</dbReference>
<evidence type="ECO:0000256" key="1">
    <source>
        <dbReference type="ARBA" id="ARBA00023004"/>
    </source>
</evidence>
<evidence type="ECO:0000259" key="2">
    <source>
        <dbReference type="SMART" id="SM00899"/>
    </source>
</evidence>
<dbReference type="EMBL" id="JABXXR010000063">
    <property type="protein sequence ID" value="NVN40770.1"/>
    <property type="molecule type" value="Genomic_DNA"/>
</dbReference>
<dbReference type="InterPro" id="IPR038157">
    <property type="entry name" value="FeoA_core_dom"/>
</dbReference>
<dbReference type="Gene3D" id="2.30.30.90">
    <property type="match status" value="1"/>
</dbReference>
<dbReference type="RefSeq" id="WP_176613709.1">
    <property type="nucleotide sequence ID" value="NZ_JABXXR010000063.1"/>
</dbReference>
<dbReference type="PANTHER" id="PTHR42954:SF2">
    <property type="entry name" value="FE(2+) TRANSPORT PROTEIN A"/>
    <property type="match status" value="1"/>
</dbReference>
<evidence type="ECO:0000313" key="4">
    <source>
        <dbReference type="Proteomes" id="UP000585665"/>
    </source>
</evidence>
<accession>A0A850PE71</accession>
<dbReference type="Proteomes" id="UP000585665">
    <property type="component" value="Unassembled WGS sequence"/>
</dbReference>
<keyword evidence="4" id="KW-1185">Reference proteome</keyword>
<dbReference type="InterPro" id="IPR007167">
    <property type="entry name" value="Fe-transptr_FeoA-like"/>
</dbReference>
<dbReference type="GO" id="GO:0046914">
    <property type="term" value="F:transition metal ion binding"/>
    <property type="evidence" value="ECO:0007669"/>
    <property type="project" value="InterPro"/>
</dbReference>
<keyword evidence="1" id="KW-0408">Iron</keyword>
<dbReference type="PANTHER" id="PTHR42954">
    <property type="entry name" value="FE(2+) TRANSPORT PROTEIN A"/>
    <property type="match status" value="1"/>
</dbReference>
<dbReference type="Pfam" id="PF04023">
    <property type="entry name" value="FeoA"/>
    <property type="match status" value="1"/>
</dbReference>
<proteinExistence type="predicted"/>
<organism evidence="3 4">
    <name type="scientific">Ameyamaea chiangmaiensis</name>
    <dbReference type="NCBI Taxonomy" id="442969"/>
    <lineage>
        <taxon>Bacteria</taxon>
        <taxon>Pseudomonadati</taxon>
        <taxon>Pseudomonadota</taxon>
        <taxon>Alphaproteobacteria</taxon>
        <taxon>Acetobacterales</taxon>
        <taxon>Acetobacteraceae</taxon>
        <taxon>Ameyamaea</taxon>
    </lineage>
</organism>
<gene>
    <name evidence="3" type="ORF">HUK82_09360</name>
</gene>
<reference evidence="3 4" key="1">
    <citation type="submission" date="2020-06" db="EMBL/GenBank/DDBJ databases">
        <title>Description of novel acetic acid bacteria.</title>
        <authorList>
            <person name="Sombolestani A."/>
        </authorList>
    </citation>
    <scope>NUCLEOTIDE SEQUENCE [LARGE SCALE GENOMIC DNA]</scope>
    <source>
        <strain evidence="3 4">LMG 27010</strain>
    </source>
</reference>
<dbReference type="AlphaFoldDB" id="A0A850PE71"/>
<protein>
    <submittedName>
        <fullName evidence="3">Ferrous iron transport protein A</fullName>
    </submittedName>
</protein>
<feature type="domain" description="Ferrous iron transporter FeoA-like" evidence="2">
    <location>
        <begin position="1"/>
        <end position="77"/>
    </location>
</feature>
<sequence length="80" mass="8776">MRLSELEPGIPATIDQVEDREDLDPVADRLRALGFVPGEPVQVVAVGPLGGDPIAVRIGFTRFALRRAEANRIVLDDRRT</sequence>
<dbReference type="InterPro" id="IPR052713">
    <property type="entry name" value="FeoA"/>
</dbReference>
<dbReference type="InterPro" id="IPR008988">
    <property type="entry name" value="Transcriptional_repressor_C"/>
</dbReference>
<evidence type="ECO:0000313" key="3">
    <source>
        <dbReference type="EMBL" id="NVN40770.1"/>
    </source>
</evidence>
<comment type="caution">
    <text evidence="3">The sequence shown here is derived from an EMBL/GenBank/DDBJ whole genome shotgun (WGS) entry which is preliminary data.</text>
</comment>
<name>A0A850PE71_9PROT</name>